<gene>
    <name evidence="2" type="ORF">SAMN04487945_0321</name>
</gene>
<dbReference type="AlphaFoldDB" id="A0A1I0MT58"/>
<evidence type="ECO:0000313" key="2">
    <source>
        <dbReference type="EMBL" id="SEV91387.1"/>
    </source>
</evidence>
<keyword evidence="3" id="KW-1185">Reference proteome</keyword>
<evidence type="ECO:0000313" key="3">
    <source>
        <dbReference type="Proteomes" id="UP000198518"/>
    </source>
</evidence>
<keyword evidence="1" id="KW-1133">Transmembrane helix</keyword>
<feature type="transmembrane region" description="Helical" evidence="1">
    <location>
        <begin position="49"/>
        <end position="70"/>
    </location>
</feature>
<organism evidence="2 3">
    <name type="scientific">Halobacterium jilantaiense</name>
    <dbReference type="NCBI Taxonomy" id="355548"/>
    <lineage>
        <taxon>Archaea</taxon>
        <taxon>Methanobacteriati</taxon>
        <taxon>Methanobacteriota</taxon>
        <taxon>Stenosarchaea group</taxon>
        <taxon>Halobacteria</taxon>
        <taxon>Halobacteriales</taxon>
        <taxon>Halobacteriaceae</taxon>
        <taxon>Halobacterium</taxon>
    </lineage>
</organism>
<dbReference type="STRING" id="355548.SAMN04487945_0321"/>
<name>A0A1I0MT58_9EURY</name>
<reference evidence="2 3" key="1">
    <citation type="submission" date="2016-10" db="EMBL/GenBank/DDBJ databases">
        <authorList>
            <person name="de Groot N.N."/>
        </authorList>
    </citation>
    <scope>NUCLEOTIDE SEQUENCE [LARGE SCALE GENOMIC DNA]</scope>
    <source>
        <strain evidence="2 3">CGMCC 1.5337</strain>
    </source>
</reference>
<dbReference type="Proteomes" id="UP000198518">
    <property type="component" value="Unassembled WGS sequence"/>
</dbReference>
<feature type="transmembrane region" description="Helical" evidence="1">
    <location>
        <begin position="20"/>
        <end position="37"/>
    </location>
</feature>
<accession>A0A1I0MT58</accession>
<dbReference type="RefSeq" id="WP_089670315.1">
    <property type="nucleotide sequence ID" value="NZ_FOJA01000001.1"/>
</dbReference>
<dbReference type="EMBL" id="FOJA01000001">
    <property type="protein sequence ID" value="SEV91387.1"/>
    <property type="molecule type" value="Genomic_DNA"/>
</dbReference>
<protein>
    <submittedName>
        <fullName evidence="2">Uncharacterized protein</fullName>
    </submittedName>
</protein>
<sequence>MIAAADIRDVLETDLQHQRLGYALLGVTTGLGVWGAGETLLSAGMPESVAVTGAIAAAGVVPTATWYALVKLGL</sequence>
<keyword evidence="1" id="KW-0812">Transmembrane</keyword>
<keyword evidence="1" id="KW-0472">Membrane</keyword>
<evidence type="ECO:0000256" key="1">
    <source>
        <dbReference type="SAM" id="Phobius"/>
    </source>
</evidence>
<proteinExistence type="predicted"/>